<protein>
    <submittedName>
        <fullName evidence="1">Uncharacterized protein</fullName>
    </submittedName>
</protein>
<proteinExistence type="predicted"/>
<accession>A0A1H6P9V0</accession>
<name>A0A1H6P9V0_9PSED</name>
<dbReference type="Proteomes" id="UP000182272">
    <property type="component" value="Chromosome I"/>
</dbReference>
<dbReference type="RefSeq" id="WP_019360530.1">
    <property type="nucleotide sequence ID" value="NZ_JAQMZR010000016.1"/>
</dbReference>
<dbReference type="EMBL" id="LT629972">
    <property type="protein sequence ID" value="SEI23620.1"/>
    <property type="molecule type" value="Genomic_DNA"/>
</dbReference>
<sequence length="70" mass="7261">MSEGINSISTMGAHRYSALSANEKRAVAVAAALDLIALNIQGANSGDLLEGELNKLRGYADKIQEALGTS</sequence>
<evidence type="ECO:0000313" key="1">
    <source>
        <dbReference type="EMBL" id="SEI23620.1"/>
    </source>
</evidence>
<reference evidence="1 2" key="1">
    <citation type="submission" date="2016-10" db="EMBL/GenBank/DDBJ databases">
        <authorList>
            <person name="de Groot N.N."/>
        </authorList>
    </citation>
    <scope>NUCLEOTIDE SEQUENCE [LARGE SCALE GENOMIC DNA]</scope>
    <source>
        <strain evidence="1 2">LMG 2158</strain>
    </source>
</reference>
<organism evidence="1 2">
    <name type="scientific">Pseudomonas asplenii</name>
    <dbReference type="NCBI Taxonomy" id="53407"/>
    <lineage>
        <taxon>Bacteria</taxon>
        <taxon>Pseudomonadati</taxon>
        <taxon>Pseudomonadota</taxon>
        <taxon>Gammaproteobacteria</taxon>
        <taxon>Pseudomonadales</taxon>
        <taxon>Pseudomonadaceae</taxon>
        <taxon>Pseudomonas</taxon>
    </lineage>
</organism>
<gene>
    <name evidence="1" type="ORF">SAMN05216581_5240</name>
</gene>
<dbReference type="AlphaFoldDB" id="A0A1H6P9V0"/>
<evidence type="ECO:0000313" key="2">
    <source>
        <dbReference type="Proteomes" id="UP000182272"/>
    </source>
</evidence>